<dbReference type="Gene3D" id="3.10.10.10">
    <property type="entry name" value="HIV Type 1 Reverse Transcriptase, subunit A, domain 1"/>
    <property type="match status" value="1"/>
</dbReference>
<gene>
    <name evidence="1" type="ORF">EXIGLDRAFT_589319</name>
</gene>
<dbReference type="InParanoid" id="A0A165FZ07"/>
<feature type="non-terminal residue" evidence="1">
    <location>
        <position position="113"/>
    </location>
</feature>
<proteinExistence type="predicted"/>
<reference evidence="1 2" key="1">
    <citation type="journal article" date="2016" name="Mol. Biol. Evol.">
        <title>Comparative Genomics of Early-Diverging Mushroom-Forming Fungi Provides Insights into the Origins of Lignocellulose Decay Capabilities.</title>
        <authorList>
            <person name="Nagy L.G."/>
            <person name="Riley R."/>
            <person name="Tritt A."/>
            <person name="Adam C."/>
            <person name="Daum C."/>
            <person name="Floudas D."/>
            <person name="Sun H."/>
            <person name="Yadav J.S."/>
            <person name="Pangilinan J."/>
            <person name="Larsson K.H."/>
            <person name="Matsuura K."/>
            <person name="Barry K."/>
            <person name="Labutti K."/>
            <person name="Kuo R."/>
            <person name="Ohm R.A."/>
            <person name="Bhattacharya S.S."/>
            <person name="Shirouzu T."/>
            <person name="Yoshinaga Y."/>
            <person name="Martin F.M."/>
            <person name="Grigoriev I.V."/>
            <person name="Hibbett D.S."/>
        </authorList>
    </citation>
    <scope>NUCLEOTIDE SEQUENCE [LARGE SCALE GENOMIC DNA]</scope>
    <source>
        <strain evidence="1 2">HHB12029</strain>
    </source>
</reference>
<dbReference type="SUPFAM" id="SSF56672">
    <property type="entry name" value="DNA/RNA polymerases"/>
    <property type="match status" value="1"/>
</dbReference>
<keyword evidence="2" id="KW-1185">Reference proteome</keyword>
<protein>
    <submittedName>
        <fullName evidence="1">DNA/RNA polymerase</fullName>
    </submittedName>
</protein>
<organism evidence="1 2">
    <name type="scientific">Exidia glandulosa HHB12029</name>
    <dbReference type="NCBI Taxonomy" id="1314781"/>
    <lineage>
        <taxon>Eukaryota</taxon>
        <taxon>Fungi</taxon>
        <taxon>Dikarya</taxon>
        <taxon>Basidiomycota</taxon>
        <taxon>Agaricomycotina</taxon>
        <taxon>Agaricomycetes</taxon>
        <taxon>Auriculariales</taxon>
        <taxon>Exidiaceae</taxon>
        <taxon>Exidia</taxon>
    </lineage>
</organism>
<dbReference type="PANTHER" id="PTHR15503:SF22">
    <property type="entry name" value="TRANSPOSON TY3-I GAG POLYPROTEIN"/>
    <property type="match status" value="1"/>
</dbReference>
<sequence length="113" mass="13259">GAKSDVTIPGWCSDYADVFSKTEFDKLPPRRRWDHEINLRDGWESDRKLRGRNYHLAPREEIAMNDFIDENLRTGRIRPSNSPIASPLFFVMKKDGGLRPTQDYRRLNSHTVR</sequence>
<dbReference type="OrthoDB" id="3262920at2759"/>
<dbReference type="PANTHER" id="PTHR15503">
    <property type="entry name" value="LDOC1 RELATED"/>
    <property type="match status" value="1"/>
</dbReference>
<feature type="non-terminal residue" evidence="1">
    <location>
        <position position="1"/>
    </location>
</feature>
<evidence type="ECO:0000313" key="2">
    <source>
        <dbReference type="Proteomes" id="UP000077266"/>
    </source>
</evidence>
<dbReference type="Proteomes" id="UP000077266">
    <property type="component" value="Unassembled WGS sequence"/>
</dbReference>
<dbReference type="EMBL" id="KV426065">
    <property type="protein sequence ID" value="KZV89738.1"/>
    <property type="molecule type" value="Genomic_DNA"/>
</dbReference>
<evidence type="ECO:0000313" key="1">
    <source>
        <dbReference type="EMBL" id="KZV89738.1"/>
    </source>
</evidence>
<accession>A0A165FZ07</accession>
<dbReference type="AlphaFoldDB" id="A0A165FZ07"/>
<dbReference type="InterPro" id="IPR043502">
    <property type="entry name" value="DNA/RNA_pol_sf"/>
</dbReference>
<name>A0A165FZ07_EXIGL</name>
<dbReference type="InterPro" id="IPR032567">
    <property type="entry name" value="RTL1-rel"/>
</dbReference>
<dbReference type="STRING" id="1314781.A0A165FZ07"/>